<sequence>MTMPSQYSKLLPILLLLLATATHTIILAADAAEQQQHPITLEGCPEKCGDISIPFPFGMKPGCFRDDGFKVICNDSFHPPRAFLPRDSALREIGDAKYSSFYSDSSSDSPAPPDPSKAVITAYETAYSAALVELFDITPNRSELRVYGGVTSDCVDFGAKDHRVNMQGTQLGPQKPFLLSLRRNVLIGVGWNALAQFVLSVHDRTPLLACVSSVRIDPTNGICTGMGCCEASAPPQAPRDPEGLDSFSDLNGLVLSNKHPRGVPVVLEFAIRSGSHSCPVEGQQRPQDYACISDNSLCATPPSGGGYICRCSQYYDGNPYVKNGCQDINECEAGHNCSEGSTCDNIIGGGYECPCNSGMTGDGKKGGCQERFPLPAKVSVGVAVVIVVILFMVGAHQLHKLKKFYEQNGGPILEGIKNIRIYTSKQLEQMTNNYKVIIGEGHFGKVYMGTLKEKQEVAIKKTIKVDEGSKKDFIDEVIIQSGMRHKNIVRLLGCCLEMDVPMLMYEYVVKGSLYDVLFKSKDSVPVDTRLRIAIGSAEGLAYMHSAVESTIRHGDVKSANILLDESFTPKISDFGTSKLLAKGKSEKTEWVTGDKAYIDPAYMVHGILTQKSDVYSFGIVLIELITRRVARYDDNMSYAKNFVEACQDQRARNFVDNDITSEKDIELLEMVSEVALECLKLDPEDRLDMRQVENRLYIIGQFEQYGQERNYQGNLSPGMEVPFLKPVEIKSSTN</sequence>
<evidence type="ECO:0000256" key="5">
    <source>
        <dbReference type="ARBA" id="ARBA00022741"/>
    </source>
</evidence>
<feature type="chain" id="PRO_5043180616" description="Protein kinase domain-containing protein" evidence="13">
    <location>
        <begin position="25"/>
        <end position="734"/>
    </location>
</feature>
<evidence type="ECO:0000259" key="15">
    <source>
        <dbReference type="PROSITE" id="PS50026"/>
    </source>
</evidence>
<evidence type="ECO:0000256" key="8">
    <source>
        <dbReference type="ARBA" id="ARBA00023157"/>
    </source>
</evidence>
<dbReference type="EnsemblPlants" id="TraesCS7B02G074949.1">
    <property type="protein sequence ID" value="TraesCS7B02G074949.1"/>
    <property type="gene ID" value="TraesCS7B02G074949"/>
</dbReference>
<keyword evidence="12" id="KW-1133">Transmembrane helix</keyword>
<dbReference type="SMART" id="SM00181">
    <property type="entry name" value="EGF"/>
    <property type="match status" value="2"/>
</dbReference>
<evidence type="ECO:0000256" key="4">
    <source>
        <dbReference type="ARBA" id="ARBA00022729"/>
    </source>
</evidence>
<organism evidence="16">
    <name type="scientific">Triticum aestivum</name>
    <name type="common">Wheat</name>
    <dbReference type="NCBI Taxonomy" id="4565"/>
    <lineage>
        <taxon>Eukaryota</taxon>
        <taxon>Viridiplantae</taxon>
        <taxon>Streptophyta</taxon>
        <taxon>Embryophyta</taxon>
        <taxon>Tracheophyta</taxon>
        <taxon>Spermatophyta</taxon>
        <taxon>Magnoliopsida</taxon>
        <taxon>Liliopsida</taxon>
        <taxon>Poales</taxon>
        <taxon>Poaceae</taxon>
        <taxon>BOP clade</taxon>
        <taxon>Pooideae</taxon>
        <taxon>Triticodae</taxon>
        <taxon>Triticeae</taxon>
        <taxon>Triticinae</taxon>
        <taxon>Triticum</taxon>
    </lineage>
</organism>
<dbReference type="GO" id="GO:0005524">
    <property type="term" value="F:ATP binding"/>
    <property type="evidence" value="ECO:0007669"/>
    <property type="project" value="UniProtKB-UniRule"/>
</dbReference>
<dbReference type="InterPro" id="IPR017441">
    <property type="entry name" value="Protein_kinase_ATP_BS"/>
</dbReference>
<dbReference type="PROSITE" id="PS00107">
    <property type="entry name" value="PROTEIN_KINASE_ATP"/>
    <property type="match status" value="1"/>
</dbReference>
<dbReference type="Pfam" id="PF13947">
    <property type="entry name" value="GUB_WAK_bind"/>
    <property type="match status" value="1"/>
</dbReference>
<dbReference type="SUPFAM" id="SSF56112">
    <property type="entry name" value="Protein kinase-like (PK-like)"/>
    <property type="match status" value="1"/>
</dbReference>
<evidence type="ECO:0000256" key="6">
    <source>
        <dbReference type="ARBA" id="ARBA00022777"/>
    </source>
</evidence>
<dbReference type="InterPro" id="IPR025287">
    <property type="entry name" value="WAK_GUB"/>
</dbReference>
<keyword evidence="8" id="KW-1015">Disulfide bond</keyword>
<dbReference type="Gramene" id="TraesCS7B03G0201900.1">
    <property type="protein sequence ID" value="TraesCS7B03G0201900.1.CDS"/>
    <property type="gene ID" value="TraesCS7B03G0201900"/>
</dbReference>
<dbReference type="STRING" id="4565.A0A3B6SF54"/>
<evidence type="ECO:0008006" key="18">
    <source>
        <dbReference type="Google" id="ProtNLM"/>
    </source>
</evidence>
<dbReference type="SMR" id="A0A3B6SF54"/>
<evidence type="ECO:0000256" key="1">
    <source>
        <dbReference type="ARBA" id="ARBA00004479"/>
    </source>
</evidence>
<feature type="domain" description="Protein kinase" evidence="14">
    <location>
        <begin position="432"/>
        <end position="698"/>
    </location>
</feature>
<keyword evidence="12" id="KW-0812">Transmembrane</keyword>
<dbReference type="OrthoDB" id="60033at2759"/>
<dbReference type="SUPFAM" id="SSF57196">
    <property type="entry name" value="EGF/Laminin"/>
    <property type="match status" value="1"/>
</dbReference>
<protein>
    <recommendedName>
        <fullName evidence="18">Protein kinase domain-containing protein</fullName>
    </recommendedName>
</protein>
<dbReference type="PANTHER" id="PTHR27005">
    <property type="entry name" value="WALL-ASSOCIATED RECEPTOR KINASE-LIKE 21"/>
    <property type="match status" value="1"/>
</dbReference>
<dbReference type="PROSITE" id="PS50026">
    <property type="entry name" value="EGF_3"/>
    <property type="match status" value="1"/>
</dbReference>
<dbReference type="Pfam" id="PF07714">
    <property type="entry name" value="PK_Tyr_Ser-Thr"/>
    <property type="match status" value="1"/>
</dbReference>
<keyword evidence="4 13" id="KW-0732">Signal</keyword>
<dbReference type="Gene3D" id="2.10.25.10">
    <property type="entry name" value="Laminin"/>
    <property type="match status" value="1"/>
</dbReference>
<proteinExistence type="predicted"/>
<keyword evidence="3" id="KW-0808">Transferase</keyword>
<comment type="subcellular location">
    <subcellularLocation>
        <location evidence="1">Membrane</location>
        <topology evidence="1">Single-pass type I membrane protein</topology>
    </subcellularLocation>
</comment>
<evidence type="ECO:0000256" key="7">
    <source>
        <dbReference type="ARBA" id="ARBA00022840"/>
    </source>
</evidence>
<keyword evidence="9" id="KW-0325">Glycoprotein</keyword>
<dbReference type="CDD" id="cd00054">
    <property type="entry name" value="EGF_CA"/>
    <property type="match status" value="1"/>
</dbReference>
<dbReference type="InterPro" id="IPR001245">
    <property type="entry name" value="Ser-Thr/Tyr_kinase_cat_dom"/>
</dbReference>
<keyword evidence="7 11" id="KW-0067">ATP-binding</keyword>
<dbReference type="InterPro" id="IPR001881">
    <property type="entry name" value="EGF-like_Ca-bd_dom"/>
</dbReference>
<dbReference type="GO" id="GO:0004674">
    <property type="term" value="F:protein serine/threonine kinase activity"/>
    <property type="evidence" value="ECO:0007669"/>
    <property type="project" value="UniProtKB-KW"/>
</dbReference>
<dbReference type="InterPro" id="IPR000742">
    <property type="entry name" value="EGF"/>
</dbReference>
<evidence type="ECO:0000259" key="14">
    <source>
        <dbReference type="PROSITE" id="PS50011"/>
    </source>
</evidence>
<evidence type="ECO:0000313" key="16">
    <source>
        <dbReference type="EnsemblPlants" id="TraesCS7B02G074949.1"/>
    </source>
</evidence>
<evidence type="ECO:0000256" key="2">
    <source>
        <dbReference type="ARBA" id="ARBA00022527"/>
    </source>
</evidence>
<dbReference type="GO" id="GO:0005509">
    <property type="term" value="F:calcium ion binding"/>
    <property type="evidence" value="ECO:0007669"/>
    <property type="project" value="InterPro"/>
</dbReference>
<accession>A0A3B6SF54</accession>
<keyword evidence="2" id="KW-0723">Serine/threonine-protein kinase</keyword>
<keyword evidence="5 11" id="KW-0547">Nucleotide-binding</keyword>
<keyword evidence="17" id="KW-1185">Reference proteome</keyword>
<evidence type="ECO:0000256" key="9">
    <source>
        <dbReference type="ARBA" id="ARBA00023180"/>
    </source>
</evidence>
<keyword evidence="10" id="KW-0245">EGF-like domain</keyword>
<dbReference type="Gene3D" id="1.10.510.10">
    <property type="entry name" value="Transferase(Phosphotransferase) domain 1"/>
    <property type="match status" value="1"/>
</dbReference>
<feature type="transmembrane region" description="Helical" evidence="12">
    <location>
        <begin position="378"/>
        <end position="395"/>
    </location>
</feature>
<dbReference type="PANTHER" id="PTHR27005:SF241">
    <property type="entry name" value="OS10G0174548 PROTEIN"/>
    <property type="match status" value="1"/>
</dbReference>
<evidence type="ECO:0000256" key="3">
    <source>
        <dbReference type="ARBA" id="ARBA00022679"/>
    </source>
</evidence>
<dbReference type="PROSITE" id="PS50011">
    <property type="entry name" value="PROTEIN_KINASE_DOM"/>
    <property type="match status" value="1"/>
</dbReference>
<dbReference type="InterPro" id="IPR008271">
    <property type="entry name" value="Ser/Thr_kinase_AS"/>
</dbReference>
<keyword evidence="12" id="KW-0472">Membrane</keyword>
<dbReference type="InterPro" id="IPR045274">
    <property type="entry name" value="WAK-like"/>
</dbReference>
<feature type="domain" description="EGF-like" evidence="15">
    <location>
        <begin position="327"/>
        <end position="369"/>
    </location>
</feature>
<evidence type="ECO:0000256" key="11">
    <source>
        <dbReference type="PROSITE-ProRule" id="PRU10141"/>
    </source>
</evidence>
<dbReference type="Gene3D" id="3.30.200.20">
    <property type="entry name" value="Phosphorylase Kinase, domain 1"/>
    <property type="match status" value="1"/>
</dbReference>
<evidence type="ECO:0000256" key="13">
    <source>
        <dbReference type="SAM" id="SignalP"/>
    </source>
</evidence>
<evidence type="ECO:0000256" key="10">
    <source>
        <dbReference type="PROSITE-ProRule" id="PRU00076"/>
    </source>
</evidence>
<feature type="binding site" evidence="11">
    <location>
        <position position="461"/>
    </location>
    <ligand>
        <name>ATP</name>
        <dbReference type="ChEBI" id="CHEBI:30616"/>
    </ligand>
</feature>
<evidence type="ECO:0000256" key="12">
    <source>
        <dbReference type="SAM" id="Phobius"/>
    </source>
</evidence>
<dbReference type="InterPro" id="IPR011009">
    <property type="entry name" value="Kinase-like_dom_sf"/>
</dbReference>
<dbReference type="SMART" id="SM00179">
    <property type="entry name" value="EGF_CA"/>
    <property type="match status" value="1"/>
</dbReference>
<comment type="caution">
    <text evidence="10">Lacks conserved residue(s) required for the propagation of feature annotation.</text>
</comment>
<evidence type="ECO:0000313" key="17">
    <source>
        <dbReference type="Proteomes" id="UP000019116"/>
    </source>
</evidence>
<dbReference type="SMART" id="SM00220">
    <property type="entry name" value="S_TKc"/>
    <property type="match status" value="1"/>
</dbReference>
<dbReference type="Proteomes" id="UP000019116">
    <property type="component" value="Chromosome 7B"/>
</dbReference>
<dbReference type="GO" id="GO:0030247">
    <property type="term" value="F:polysaccharide binding"/>
    <property type="evidence" value="ECO:0007669"/>
    <property type="project" value="InterPro"/>
</dbReference>
<keyword evidence="6" id="KW-0418">Kinase</keyword>
<dbReference type="Gramene" id="TraesCS7B02G074949.1">
    <property type="protein sequence ID" value="TraesCS7B02G074949.1"/>
    <property type="gene ID" value="TraesCS7B02G074949"/>
</dbReference>
<dbReference type="GO" id="GO:0005886">
    <property type="term" value="C:plasma membrane"/>
    <property type="evidence" value="ECO:0000318"/>
    <property type="project" value="GO_Central"/>
</dbReference>
<feature type="signal peptide" evidence="13">
    <location>
        <begin position="1"/>
        <end position="24"/>
    </location>
</feature>
<name>A0A3B6SF54_WHEAT</name>
<dbReference type="GO" id="GO:0007166">
    <property type="term" value="P:cell surface receptor signaling pathway"/>
    <property type="evidence" value="ECO:0000318"/>
    <property type="project" value="GO_Central"/>
</dbReference>
<reference evidence="16" key="2">
    <citation type="submission" date="2018-10" db="UniProtKB">
        <authorList>
            <consortium name="EnsemblPlants"/>
        </authorList>
    </citation>
    <scope>IDENTIFICATION</scope>
</reference>
<dbReference type="InterPro" id="IPR000719">
    <property type="entry name" value="Prot_kinase_dom"/>
</dbReference>
<reference evidence="16" key="1">
    <citation type="submission" date="2018-08" db="EMBL/GenBank/DDBJ databases">
        <authorList>
            <person name="Rossello M."/>
        </authorList>
    </citation>
    <scope>NUCLEOTIDE SEQUENCE [LARGE SCALE GENOMIC DNA]</scope>
    <source>
        <strain evidence="16">cv. Chinese Spring</strain>
    </source>
</reference>
<dbReference type="AlphaFoldDB" id="A0A3B6SF54"/>
<dbReference type="PROSITE" id="PS00108">
    <property type="entry name" value="PROTEIN_KINASE_ST"/>
    <property type="match status" value="1"/>
</dbReference>
<dbReference type="FunFam" id="3.30.200.20:FF:000337">
    <property type="entry name" value="Wall-associated receptor kinase 3"/>
    <property type="match status" value="1"/>
</dbReference>